<proteinExistence type="predicted"/>
<evidence type="ECO:0000313" key="2">
    <source>
        <dbReference type="EMBL" id="KAH7961649.1"/>
    </source>
</evidence>
<dbReference type="AlphaFoldDB" id="A0A9D4SYU3"/>
<organism evidence="2 3">
    <name type="scientific">Rhipicephalus sanguineus</name>
    <name type="common">Brown dog tick</name>
    <name type="synonym">Ixodes sanguineus</name>
    <dbReference type="NCBI Taxonomy" id="34632"/>
    <lineage>
        <taxon>Eukaryota</taxon>
        <taxon>Metazoa</taxon>
        <taxon>Ecdysozoa</taxon>
        <taxon>Arthropoda</taxon>
        <taxon>Chelicerata</taxon>
        <taxon>Arachnida</taxon>
        <taxon>Acari</taxon>
        <taxon>Parasitiformes</taxon>
        <taxon>Ixodida</taxon>
        <taxon>Ixodoidea</taxon>
        <taxon>Ixodidae</taxon>
        <taxon>Rhipicephalinae</taxon>
        <taxon>Rhipicephalus</taxon>
        <taxon>Rhipicephalus</taxon>
    </lineage>
</organism>
<accession>A0A9D4SYU3</accession>
<name>A0A9D4SYU3_RHISA</name>
<gene>
    <name evidence="2" type="ORF">HPB52_011039</name>
</gene>
<evidence type="ECO:0000256" key="1">
    <source>
        <dbReference type="SAM" id="MobiDB-lite"/>
    </source>
</evidence>
<evidence type="ECO:0000313" key="3">
    <source>
        <dbReference type="Proteomes" id="UP000821837"/>
    </source>
</evidence>
<protein>
    <submittedName>
        <fullName evidence="2">Uncharacterized protein</fullName>
    </submittedName>
</protein>
<feature type="region of interest" description="Disordered" evidence="1">
    <location>
        <begin position="56"/>
        <end position="80"/>
    </location>
</feature>
<sequence length="80" mass="8834">MTPARTVPHKAIRAARTRADKLGVTAVCRRPPGPVGRFARAQAVPELPLAAASSRWEALRGPARPTRAHAQARPRKRRRR</sequence>
<dbReference type="Proteomes" id="UP000821837">
    <property type="component" value="Chromosome 3"/>
</dbReference>
<reference evidence="2" key="1">
    <citation type="journal article" date="2020" name="Cell">
        <title>Large-Scale Comparative Analyses of Tick Genomes Elucidate Their Genetic Diversity and Vector Capacities.</title>
        <authorList>
            <consortium name="Tick Genome and Microbiome Consortium (TIGMIC)"/>
            <person name="Jia N."/>
            <person name="Wang J."/>
            <person name="Shi W."/>
            <person name="Du L."/>
            <person name="Sun Y."/>
            <person name="Zhan W."/>
            <person name="Jiang J.F."/>
            <person name="Wang Q."/>
            <person name="Zhang B."/>
            <person name="Ji P."/>
            <person name="Bell-Sakyi L."/>
            <person name="Cui X.M."/>
            <person name="Yuan T.T."/>
            <person name="Jiang B.G."/>
            <person name="Yang W.F."/>
            <person name="Lam T.T."/>
            <person name="Chang Q.C."/>
            <person name="Ding S.J."/>
            <person name="Wang X.J."/>
            <person name="Zhu J.G."/>
            <person name="Ruan X.D."/>
            <person name="Zhao L."/>
            <person name="Wei J.T."/>
            <person name="Ye R.Z."/>
            <person name="Que T.C."/>
            <person name="Du C.H."/>
            <person name="Zhou Y.H."/>
            <person name="Cheng J.X."/>
            <person name="Dai P.F."/>
            <person name="Guo W.B."/>
            <person name="Han X.H."/>
            <person name="Huang E.J."/>
            <person name="Li L.F."/>
            <person name="Wei W."/>
            <person name="Gao Y.C."/>
            <person name="Liu J.Z."/>
            <person name="Shao H.Z."/>
            <person name="Wang X."/>
            <person name="Wang C.C."/>
            <person name="Yang T.C."/>
            <person name="Huo Q.B."/>
            <person name="Li W."/>
            <person name="Chen H.Y."/>
            <person name="Chen S.E."/>
            <person name="Zhou L.G."/>
            <person name="Ni X.B."/>
            <person name="Tian J.H."/>
            <person name="Sheng Y."/>
            <person name="Liu T."/>
            <person name="Pan Y.S."/>
            <person name="Xia L.Y."/>
            <person name="Li J."/>
            <person name="Zhao F."/>
            <person name="Cao W.C."/>
        </authorList>
    </citation>
    <scope>NUCLEOTIDE SEQUENCE</scope>
    <source>
        <strain evidence="2">Rsan-2018</strain>
    </source>
</reference>
<keyword evidence="3" id="KW-1185">Reference proteome</keyword>
<comment type="caution">
    <text evidence="2">The sequence shown here is derived from an EMBL/GenBank/DDBJ whole genome shotgun (WGS) entry which is preliminary data.</text>
</comment>
<reference evidence="2" key="2">
    <citation type="submission" date="2021-09" db="EMBL/GenBank/DDBJ databases">
        <authorList>
            <person name="Jia N."/>
            <person name="Wang J."/>
            <person name="Shi W."/>
            <person name="Du L."/>
            <person name="Sun Y."/>
            <person name="Zhan W."/>
            <person name="Jiang J."/>
            <person name="Wang Q."/>
            <person name="Zhang B."/>
            <person name="Ji P."/>
            <person name="Sakyi L.B."/>
            <person name="Cui X."/>
            <person name="Yuan T."/>
            <person name="Jiang B."/>
            <person name="Yang W."/>
            <person name="Lam T.T.-Y."/>
            <person name="Chang Q."/>
            <person name="Ding S."/>
            <person name="Wang X."/>
            <person name="Zhu J."/>
            <person name="Ruan X."/>
            <person name="Zhao L."/>
            <person name="Wei J."/>
            <person name="Que T."/>
            <person name="Du C."/>
            <person name="Cheng J."/>
            <person name="Dai P."/>
            <person name="Han X."/>
            <person name="Huang E."/>
            <person name="Gao Y."/>
            <person name="Liu J."/>
            <person name="Shao H."/>
            <person name="Ye R."/>
            <person name="Li L."/>
            <person name="Wei W."/>
            <person name="Wang X."/>
            <person name="Wang C."/>
            <person name="Huo Q."/>
            <person name="Li W."/>
            <person name="Guo W."/>
            <person name="Chen H."/>
            <person name="Chen S."/>
            <person name="Zhou L."/>
            <person name="Zhou L."/>
            <person name="Ni X."/>
            <person name="Tian J."/>
            <person name="Zhou Y."/>
            <person name="Sheng Y."/>
            <person name="Liu T."/>
            <person name="Pan Y."/>
            <person name="Xia L."/>
            <person name="Li J."/>
            <person name="Zhao F."/>
            <person name="Cao W."/>
        </authorList>
    </citation>
    <scope>NUCLEOTIDE SEQUENCE</scope>
    <source>
        <strain evidence="2">Rsan-2018</strain>
        <tissue evidence="2">Larvae</tissue>
    </source>
</reference>
<feature type="compositionally biased region" description="Basic residues" evidence="1">
    <location>
        <begin position="66"/>
        <end position="80"/>
    </location>
</feature>
<dbReference type="EMBL" id="JABSTV010001249">
    <property type="protein sequence ID" value="KAH7961649.1"/>
    <property type="molecule type" value="Genomic_DNA"/>
</dbReference>